<feature type="region of interest" description="Disordered" evidence="3">
    <location>
        <begin position="242"/>
        <end position="273"/>
    </location>
</feature>
<dbReference type="SUPFAM" id="SSF55781">
    <property type="entry name" value="GAF domain-like"/>
    <property type="match status" value="2"/>
</dbReference>
<comment type="caution">
    <text evidence="5">The sequence shown here is derived from an EMBL/GenBank/DDBJ whole genome shotgun (WGS) entry which is preliminary data.</text>
</comment>
<dbReference type="Pfam" id="PF15915">
    <property type="entry name" value="BAT"/>
    <property type="match status" value="1"/>
</dbReference>
<sequence length="557" mass="60085">MGQRALDLDDPEALDDLFAEATRVVADTLDNAYCKVLDLDDDGEEALLRQGVGWDEGIVGSATVSAVEDDSQAAYTLATEEPVVVEDLATETRFGGPALLSDHGVRSGISTIVGPPESPWGILGTHDTEPADLADHDAAFVQSVANVLASAVVRARHRRERERRRNQLGALNSLNRVVREVSRAVVDRSSREEIERVTCERLAAADSYLFAWIGEADAASKEIRPRAAAGAEAYVEEVTVSVDPDDERGRGPAGRAYRTGTIQTTQHADADPRHEPWAAQAAAHGYRSAASIPIVHEGTVYGVLNVYSERERAFVDRERAVVAQLGEVVGHAIAALDRKRALLSDEVVELEFLVEDVFDSSVVTPSPDAIRFDHAVPLGDEAFVVFGTTTGAGVATLEELVESLPLYDRLTVRADGDRRRFELTVTGLPVLSAIAAHGGAIEEAVVEDGDYRLTVAISPSTDARVVIDAMRETYPAASLVRRQQVERTDDRVGATVAALTERQRAALAASYHAGYFSWPRDATAQEVADSLDIAAPTLHQHLRKGQRKVFAAVFGDG</sequence>
<dbReference type="SMART" id="SM00065">
    <property type="entry name" value="GAF"/>
    <property type="match status" value="2"/>
</dbReference>
<keyword evidence="2" id="KW-0804">Transcription</keyword>
<evidence type="ECO:0000256" key="2">
    <source>
        <dbReference type="ARBA" id="ARBA00023163"/>
    </source>
</evidence>
<dbReference type="InterPro" id="IPR007050">
    <property type="entry name" value="HTH_bacterioopsin"/>
</dbReference>
<reference evidence="5 6" key="1">
    <citation type="journal article" date="2019" name="Int. J. Syst. Evol. Microbiol.">
        <title>The Global Catalogue of Microorganisms (GCM) 10K type strain sequencing project: providing services to taxonomists for standard genome sequencing and annotation.</title>
        <authorList>
            <consortium name="The Broad Institute Genomics Platform"/>
            <consortium name="The Broad Institute Genome Sequencing Center for Infectious Disease"/>
            <person name="Wu L."/>
            <person name="Ma J."/>
        </authorList>
    </citation>
    <scope>NUCLEOTIDE SEQUENCE [LARGE SCALE GENOMIC DNA]</scope>
    <source>
        <strain evidence="5 6">DT92</strain>
    </source>
</reference>
<organism evidence="5 6">
    <name type="scientific">Halobaculum litoreum</name>
    <dbReference type="NCBI Taxonomy" id="3031998"/>
    <lineage>
        <taxon>Archaea</taxon>
        <taxon>Methanobacteriati</taxon>
        <taxon>Methanobacteriota</taxon>
        <taxon>Stenosarchaea group</taxon>
        <taxon>Halobacteria</taxon>
        <taxon>Halobacteriales</taxon>
        <taxon>Haloferacaceae</taxon>
        <taxon>Halobaculum</taxon>
    </lineage>
</organism>
<accession>A0ABD5XSB4</accession>
<dbReference type="Pfam" id="PF01590">
    <property type="entry name" value="GAF"/>
    <property type="match status" value="1"/>
</dbReference>
<keyword evidence="6" id="KW-1185">Reference proteome</keyword>
<dbReference type="Pfam" id="PF13185">
    <property type="entry name" value="GAF_2"/>
    <property type="match status" value="1"/>
</dbReference>
<keyword evidence="1" id="KW-0805">Transcription regulation</keyword>
<evidence type="ECO:0000259" key="4">
    <source>
        <dbReference type="SMART" id="SM00065"/>
    </source>
</evidence>
<proteinExistence type="predicted"/>
<protein>
    <submittedName>
        <fullName evidence="5">Bacterio-opsin activator domain-containing protein</fullName>
    </submittedName>
</protein>
<evidence type="ECO:0000256" key="3">
    <source>
        <dbReference type="SAM" id="MobiDB-lite"/>
    </source>
</evidence>
<dbReference type="PANTHER" id="PTHR34236:SF1">
    <property type="entry name" value="DIMETHYL SULFOXIDE REDUCTASE TRANSCRIPTIONAL ACTIVATOR"/>
    <property type="match status" value="1"/>
</dbReference>
<dbReference type="AlphaFoldDB" id="A0ABD5XSB4"/>
<evidence type="ECO:0000256" key="1">
    <source>
        <dbReference type="ARBA" id="ARBA00023015"/>
    </source>
</evidence>
<dbReference type="InterPro" id="IPR029016">
    <property type="entry name" value="GAF-like_dom_sf"/>
</dbReference>
<dbReference type="Proteomes" id="UP001596368">
    <property type="component" value="Unassembled WGS sequence"/>
</dbReference>
<evidence type="ECO:0000313" key="6">
    <source>
        <dbReference type="Proteomes" id="UP001596368"/>
    </source>
</evidence>
<gene>
    <name evidence="5" type="ORF">ACFQRB_15640</name>
</gene>
<dbReference type="PANTHER" id="PTHR34236">
    <property type="entry name" value="DIMETHYL SULFOXIDE REDUCTASE TRANSCRIPTIONAL ACTIVATOR"/>
    <property type="match status" value="1"/>
</dbReference>
<feature type="domain" description="GAF" evidence="4">
    <location>
        <begin position="169"/>
        <end position="343"/>
    </location>
</feature>
<dbReference type="EMBL" id="JBHSZG010000001">
    <property type="protein sequence ID" value="MFC7137476.1"/>
    <property type="molecule type" value="Genomic_DNA"/>
</dbReference>
<name>A0ABD5XSB4_9EURY</name>
<feature type="domain" description="GAF" evidence="4">
    <location>
        <begin position="13"/>
        <end position="162"/>
    </location>
</feature>
<dbReference type="Pfam" id="PF04967">
    <property type="entry name" value="HTH_10"/>
    <property type="match status" value="1"/>
</dbReference>
<dbReference type="Gene3D" id="3.30.450.40">
    <property type="match status" value="2"/>
</dbReference>
<dbReference type="InterPro" id="IPR031803">
    <property type="entry name" value="BAT_GAF/HTH-assoc"/>
</dbReference>
<evidence type="ECO:0000313" key="5">
    <source>
        <dbReference type="EMBL" id="MFC7137476.1"/>
    </source>
</evidence>
<dbReference type="InterPro" id="IPR003018">
    <property type="entry name" value="GAF"/>
</dbReference>